<feature type="domain" description="FAR1" evidence="2">
    <location>
        <begin position="59"/>
        <end position="122"/>
    </location>
</feature>
<accession>A0A0R3UR57</accession>
<evidence type="ECO:0000313" key="4">
    <source>
        <dbReference type="Proteomes" id="UP000267029"/>
    </source>
</evidence>
<feature type="region of interest" description="Disordered" evidence="1">
    <location>
        <begin position="193"/>
        <end position="225"/>
    </location>
</feature>
<reference evidence="3 4" key="1">
    <citation type="submission" date="2018-10" db="EMBL/GenBank/DDBJ databases">
        <authorList>
            <consortium name="Pathogen Informatics"/>
        </authorList>
    </citation>
    <scope>NUCLEOTIDE SEQUENCE [LARGE SCALE GENOMIC DNA]</scope>
</reference>
<dbReference type="EMBL" id="UXSR01006221">
    <property type="protein sequence ID" value="VDD84360.1"/>
    <property type="molecule type" value="Genomic_DNA"/>
</dbReference>
<proteinExistence type="predicted"/>
<protein>
    <recommendedName>
        <fullName evidence="2">FAR1 domain-containing protein</fullName>
    </recommendedName>
</protein>
<keyword evidence="4" id="KW-1185">Reference proteome</keyword>
<dbReference type="InterPro" id="IPR004330">
    <property type="entry name" value="FAR1_DNA_bnd_dom"/>
</dbReference>
<dbReference type="InterPro" id="IPR052579">
    <property type="entry name" value="Zinc_finger_SWIM"/>
</dbReference>
<evidence type="ECO:0000259" key="2">
    <source>
        <dbReference type="Pfam" id="PF03101"/>
    </source>
</evidence>
<name>A0A0R3UR57_MESCO</name>
<dbReference type="Proteomes" id="UP000267029">
    <property type="component" value="Unassembled WGS sequence"/>
</dbReference>
<gene>
    <name evidence="3" type="ORF">MCOS_LOCUS10363</name>
</gene>
<sequence>MPEETYNVVCDLTDDFRQFFRVDRYQTYNEFHDLLVAFQAHTGSSYVKRHTVRWPADAVDRQHLVYARAHFECVRYGWSESSATSRPVVSKRIGCKAYVVIQTYKGWVEIFHLNMQHNHEITHEDAGHIPRQPRRFRAAVTANKQENHQDIKSVIDLGDYAYVGTPGKSGFECVPTSYHFCLDCQRESVGPPPEFIPQSIRRLRRRPRSQLPATSEGNSGKEEEGVENYLVEDGEMSAVRHHEQALREDTEQTALLNGHVNAIRQLAVDFCLVDPNGE</sequence>
<dbReference type="PANTHER" id="PTHR31569:SF0">
    <property type="entry name" value="ZINC FINGER SWIM DOMAIN-CONTAINING PROTEIN 1"/>
    <property type="match status" value="1"/>
</dbReference>
<dbReference type="OrthoDB" id="6236466at2759"/>
<evidence type="ECO:0000256" key="1">
    <source>
        <dbReference type="SAM" id="MobiDB-lite"/>
    </source>
</evidence>
<organism evidence="3 4">
    <name type="scientific">Mesocestoides corti</name>
    <name type="common">Flatworm</name>
    <dbReference type="NCBI Taxonomy" id="53468"/>
    <lineage>
        <taxon>Eukaryota</taxon>
        <taxon>Metazoa</taxon>
        <taxon>Spiralia</taxon>
        <taxon>Lophotrochozoa</taxon>
        <taxon>Platyhelminthes</taxon>
        <taxon>Cestoda</taxon>
        <taxon>Eucestoda</taxon>
        <taxon>Cyclophyllidea</taxon>
        <taxon>Mesocestoididae</taxon>
        <taxon>Mesocestoides</taxon>
    </lineage>
</organism>
<evidence type="ECO:0000313" key="3">
    <source>
        <dbReference type="EMBL" id="VDD84360.1"/>
    </source>
</evidence>
<dbReference type="Pfam" id="PF03101">
    <property type="entry name" value="FAR1"/>
    <property type="match status" value="1"/>
</dbReference>
<dbReference type="AlphaFoldDB" id="A0A0R3UR57"/>
<dbReference type="PANTHER" id="PTHR31569">
    <property type="entry name" value="SWIM-TYPE DOMAIN-CONTAINING PROTEIN"/>
    <property type="match status" value="1"/>
</dbReference>
<feature type="non-terminal residue" evidence="3">
    <location>
        <position position="278"/>
    </location>
</feature>